<dbReference type="STRING" id="31246.A0A183PPH0"/>
<dbReference type="SUPFAM" id="SSF47473">
    <property type="entry name" value="EF-hand"/>
    <property type="match status" value="1"/>
</dbReference>
<dbReference type="PROSITE" id="PS00018">
    <property type="entry name" value="EF_HAND_1"/>
    <property type="match status" value="1"/>
</dbReference>
<dbReference type="FunFam" id="1.10.238.10:FF:000628">
    <property type="entry name" value="Serine/threonine-protein phosphatase 2A regulatory subunit B'' subunit beta"/>
    <property type="match status" value="1"/>
</dbReference>
<proteinExistence type="predicted"/>
<protein>
    <submittedName>
        <fullName evidence="2">Uncharacterized protein</fullName>
    </submittedName>
</protein>
<dbReference type="InterPro" id="IPR018247">
    <property type="entry name" value="EF_Hand_1_Ca_BS"/>
</dbReference>
<feature type="non-terminal residue" evidence="2">
    <location>
        <position position="427"/>
    </location>
</feature>
<dbReference type="Gene3D" id="1.10.238.10">
    <property type="entry name" value="EF-hand"/>
    <property type="match status" value="1"/>
</dbReference>
<evidence type="ECO:0000313" key="2">
    <source>
        <dbReference type="EMBL" id="VDP70839.1"/>
    </source>
</evidence>
<reference evidence="2 3" key="1">
    <citation type="submission" date="2018-11" db="EMBL/GenBank/DDBJ databases">
        <authorList>
            <consortium name="Pathogen Informatics"/>
        </authorList>
    </citation>
    <scope>NUCLEOTIDE SEQUENCE [LARGE SCALE GENOMIC DNA]</scope>
    <source>
        <strain>Denwood</strain>
        <strain evidence="3">Zambia</strain>
    </source>
</reference>
<feature type="compositionally biased region" description="Acidic residues" evidence="1">
    <location>
        <begin position="165"/>
        <end position="183"/>
    </location>
</feature>
<dbReference type="PANTHER" id="PTHR14095:SF0">
    <property type="entry name" value="MIP22305P"/>
    <property type="match status" value="1"/>
</dbReference>
<feature type="region of interest" description="Disordered" evidence="1">
    <location>
        <begin position="156"/>
        <end position="210"/>
    </location>
</feature>
<feature type="compositionally biased region" description="Low complexity" evidence="1">
    <location>
        <begin position="194"/>
        <end position="205"/>
    </location>
</feature>
<dbReference type="PANTHER" id="PTHR14095">
    <property type="entry name" value="PHOSPHATASE 2A REGULATORY SUBUNIT-RELATED"/>
    <property type="match status" value="1"/>
</dbReference>
<dbReference type="GO" id="GO:0005509">
    <property type="term" value="F:calcium ion binding"/>
    <property type="evidence" value="ECO:0007669"/>
    <property type="project" value="InterPro"/>
</dbReference>
<dbReference type="InterPro" id="IPR011992">
    <property type="entry name" value="EF-hand-dom_pair"/>
</dbReference>
<sequence>MESQGTAFKEGVMTYPDFVWFLLAEEDKHHPRSIEYWFRCMDLDGDGLLSMYELEYFYSEQLARMEEMGIEPISFEDCLCQCLDMVKPALTDKIRLSDMKQCRLCHIFFDTFFNLPKYLQHEQRDPFANLRDIEEGLNELSDWDRYAAETYEMLVNVEGGGNPDDGVDDDEDDDEEEDEEEEQGGAVGDEGTGSNQQQINNDSNNATSPTSTVISLVNKNDKINRKDNVGSCGLANKLESIGNSELIKLESTVGAGERGKDWQNKGSIPTVEEHMKPKTTVKISKSESSVRTSKQFYYMELKLGKLPQPSKNEQLFINRCLSKILNIRLPDTITNSLLWERNQLPVQEETRRDVGSSSRNTLPRCGQPGSDTSPHSRNSTRDQVGHIQILPTPPKSSLISMTNPPHVCLSPRTARANDSSTRNVIPG</sequence>
<gene>
    <name evidence="2" type="ORF">SMTD_LOCUS16256</name>
</gene>
<dbReference type="PROSITE" id="PS50222">
    <property type="entry name" value="EF_HAND_2"/>
    <property type="match status" value="1"/>
</dbReference>
<feature type="region of interest" description="Disordered" evidence="1">
    <location>
        <begin position="346"/>
        <end position="427"/>
    </location>
</feature>
<name>A0A183PPH0_9TREM</name>
<dbReference type="Proteomes" id="UP000269396">
    <property type="component" value="Unassembled WGS sequence"/>
</dbReference>
<dbReference type="EMBL" id="UZAL01036937">
    <property type="protein sequence ID" value="VDP70839.1"/>
    <property type="molecule type" value="Genomic_DNA"/>
</dbReference>
<dbReference type="AlphaFoldDB" id="A0A183PPH0"/>
<keyword evidence="3" id="KW-1185">Reference proteome</keyword>
<evidence type="ECO:0000256" key="1">
    <source>
        <dbReference type="SAM" id="MobiDB-lite"/>
    </source>
</evidence>
<dbReference type="GO" id="GO:0000159">
    <property type="term" value="C:protein phosphatase type 2A complex"/>
    <property type="evidence" value="ECO:0007669"/>
    <property type="project" value="TreeGrafter"/>
</dbReference>
<organism evidence="2 3">
    <name type="scientific">Schistosoma mattheei</name>
    <dbReference type="NCBI Taxonomy" id="31246"/>
    <lineage>
        <taxon>Eukaryota</taxon>
        <taxon>Metazoa</taxon>
        <taxon>Spiralia</taxon>
        <taxon>Lophotrochozoa</taxon>
        <taxon>Platyhelminthes</taxon>
        <taxon>Trematoda</taxon>
        <taxon>Digenea</taxon>
        <taxon>Strigeidida</taxon>
        <taxon>Schistosomatoidea</taxon>
        <taxon>Schistosomatidae</taxon>
        <taxon>Schistosoma</taxon>
    </lineage>
</organism>
<accession>A0A183PPH0</accession>
<dbReference type="InterPro" id="IPR002048">
    <property type="entry name" value="EF_hand_dom"/>
</dbReference>
<feature type="compositionally biased region" description="Polar residues" evidence="1">
    <location>
        <begin position="416"/>
        <end position="427"/>
    </location>
</feature>
<evidence type="ECO:0000313" key="3">
    <source>
        <dbReference type="Proteomes" id="UP000269396"/>
    </source>
</evidence>
<dbReference type="GO" id="GO:0019888">
    <property type="term" value="F:protein phosphatase regulator activity"/>
    <property type="evidence" value="ECO:0007669"/>
    <property type="project" value="TreeGrafter"/>
</dbReference>